<evidence type="ECO:0000313" key="1">
    <source>
        <dbReference type="EMBL" id="TQE22048.1"/>
    </source>
</evidence>
<comment type="caution">
    <text evidence="1">The sequence shown here is derived from an EMBL/GenBank/DDBJ whole genome shotgun (WGS) entry which is preliminary data.</text>
</comment>
<reference evidence="1 2" key="1">
    <citation type="submission" date="2019-03" db="EMBL/GenBank/DDBJ databases">
        <title>Comparative genomic analyses of the sweetpotato soil rot pathogen, Streptomyces ipomoeae.</title>
        <authorList>
            <person name="Ruschel Soares N."/>
            <person name="Badger J.H."/>
            <person name="Huguet-Tapia J.C."/>
            <person name="Clark C.A."/>
            <person name="Pettis G.S."/>
        </authorList>
    </citation>
    <scope>NUCLEOTIDE SEQUENCE [LARGE SCALE GENOMIC DNA]</scope>
    <source>
        <strain evidence="1 2">88-35</strain>
    </source>
</reference>
<dbReference type="AlphaFoldDB" id="A0A540PFF6"/>
<name>A0A540PFF6_9ACTN</name>
<protein>
    <submittedName>
        <fullName evidence="1">Uncharacterized protein</fullName>
    </submittedName>
</protein>
<sequence length="82" mass="8987">MDRAPLDGNACALTRPYLSGLDLWLVEAPTAVRVRPYRMETEAERECAKQQWRRTALVMAADFGVDLDTRDIHAVAAGGGGL</sequence>
<organism evidence="1 2">
    <name type="scientific">Streptomyces ipomoeae</name>
    <dbReference type="NCBI Taxonomy" id="103232"/>
    <lineage>
        <taxon>Bacteria</taxon>
        <taxon>Bacillati</taxon>
        <taxon>Actinomycetota</taxon>
        <taxon>Actinomycetes</taxon>
        <taxon>Kitasatosporales</taxon>
        <taxon>Streptomycetaceae</taxon>
        <taxon>Streptomyces</taxon>
    </lineage>
</organism>
<evidence type="ECO:0000313" key="2">
    <source>
        <dbReference type="Proteomes" id="UP000318720"/>
    </source>
</evidence>
<gene>
    <name evidence="1" type="ORF">Sipo8835_36950</name>
</gene>
<dbReference type="EMBL" id="SPAZ01000287">
    <property type="protein sequence ID" value="TQE22048.1"/>
    <property type="molecule type" value="Genomic_DNA"/>
</dbReference>
<accession>A0A540PFF6</accession>
<proteinExistence type="predicted"/>
<dbReference type="Proteomes" id="UP000318720">
    <property type="component" value="Unassembled WGS sequence"/>
</dbReference>